<dbReference type="Proteomes" id="UP001500730">
    <property type="component" value="Unassembled WGS sequence"/>
</dbReference>
<organism evidence="1 2">
    <name type="scientific">Terrabacter carboxydivorans</name>
    <dbReference type="NCBI Taxonomy" id="619730"/>
    <lineage>
        <taxon>Bacteria</taxon>
        <taxon>Bacillati</taxon>
        <taxon>Actinomycetota</taxon>
        <taxon>Actinomycetes</taxon>
        <taxon>Micrococcales</taxon>
        <taxon>Intrasporangiaceae</taxon>
        <taxon>Terrabacter</taxon>
    </lineage>
</organism>
<comment type="caution">
    <text evidence="1">The sequence shown here is derived from an EMBL/GenBank/DDBJ whole genome shotgun (WGS) entry which is preliminary data.</text>
</comment>
<reference evidence="2" key="1">
    <citation type="journal article" date="2019" name="Int. J. Syst. Evol. Microbiol.">
        <title>The Global Catalogue of Microorganisms (GCM) 10K type strain sequencing project: providing services to taxonomists for standard genome sequencing and annotation.</title>
        <authorList>
            <consortium name="The Broad Institute Genomics Platform"/>
            <consortium name="The Broad Institute Genome Sequencing Center for Infectious Disease"/>
            <person name="Wu L."/>
            <person name="Ma J."/>
        </authorList>
    </citation>
    <scope>NUCLEOTIDE SEQUENCE [LARGE SCALE GENOMIC DNA]</scope>
    <source>
        <strain evidence="2">JCM 16259</strain>
    </source>
</reference>
<gene>
    <name evidence="1" type="ORF">GCM10009858_13210</name>
</gene>
<evidence type="ECO:0000313" key="1">
    <source>
        <dbReference type="EMBL" id="GAA2477135.1"/>
    </source>
</evidence>
<protein>
    <recommendedName>
        <fullName evidence="3">Acetone carboxylase</fullName>
    </recommendedName>
</protein>
<keyword evidence="2" id="KW-1185">Reference proteome</keyword>
<accession>A0ABP5Y8W6</accession>
<dbReference type="RefSeq" id="WP_344254024.1">
    <property type="nucleotide sequence ID" value="NZ_BAAARE010000005.1"/>
</dbReference>
<evidence type="ECO:0000313" key="2">
    <source>
        <dbReference type="Proteomes" id="UP001500730"/>
    </source>
</evidence>
<proteinExistence type="predicted"/>
<name>A0ABP5Y8W6_9MICO</name>
<evidence type="ECO:0008006" key="3">
    <source>
        <dbReference type="Google" id="ProtNLM"/>
    </source>
</evidence>
<sequence length="82" mass="8676">MSGPLSAAPQGGTDLDHVCSAKGCRAAAVHAVVWNNPKLHTADRRKVWLACNDHQKSLADFVALRGFLIEVVPVGQLADTDG</sequence>
<dbReference type="EMBL" id="BAAARE010000005">
    <property type="protein sequence ID" value="GAA2477135.1"/>
    <property type="molecule type" value="Genomic_DNA"/>
</dbReference>